<proteinExistence type="predicted"/>
<dbReference type="Pfam" id="PF00532">
    <property type="entry name" value="Peripla_BP_1"/>
    <property type="match status" value="1"/>
</dbReference>
<dbReference type="InterPro" id="IPR000843">
    <property type="entry name" value="HTH_LacI"/>
</dbReference>
<dbReference type="SUPFAM" id="SSF53822">
    <property type="entry name" value="Periplasmic binding protein-like I"/>
    <property type="match status" value="1"/>
</dbReference>
<dbReference type="Proteomes" id="UP000228947">
    <property type="component" value="Unassembled WGS sequence"/>
</dbReference>
<dbReference type="PRINTS" id="PR00036">
    <property type="entry name" value="HTHLACI"/>
</dbReference>
<evidence type="ECO:0000256" key="2">
    <source>
        <dbReference type="ARBA" id="ARBA00023125"/>
    </source>
</evidence>
<dbReference type="InterPro" id="IPR010982">
    <property type="entry name" value="Lambda_DNA-bd_dom_sf"/>
</dbReference>
<reference evidence="5 6" key="1">
    <citation type="submission" date="2017-11" db="EMBL/GenBank/DDBJ databases">
        <title>Evolution of Phototrophy in the Chloroflexi Phylum Driven by Horizontal Gene Transfer.</title>
        <authorList>
            <person name="Ward L.M."/>
            <person name="Hemp J."/>
            <person name="Shih P.M."/>
            <person name="Mcglynn S.E."/>
            <person name="Fischer W."/>
        </authorList>
    </citation>
    <scope>NUCLEOTIDE SEQUENCE [LARGE SCALE GENOMIC DNA]</scope>
    <source>
        <strain evidence="5">CP1_1M</strain>
    </source>
</reference>
<gene>
    <name evidence="5" type="ORF">CUN50_05550</name>
</gene>
<feature type="domain" description="HTH lacI-type" evidence="4">
    <location>
        <begin position="2"/>
        <end position="56"/>
    </location>
</feature>
<dbReference type="Gene3D" id="3.40.50.2300">
    <property type="match status" value="2"/>
</dbReference>
<protein>
    <submittedName>
        <fullName evidence="5">LacI family transcriptional regulator</fullName>
    </submittedName>
</protein>
<dbReference type="SMART" id="SM00354">
    <property type="entry name" value="HTH_LACI"/>
    <property type="match status" value="1"/>
</dbReference>
<evidence type="ECO:0000313" key="6">
    <source>
        <dbReference type="Proteomes" id="UP000228947"/>
    </source>
</evidence>
<name>A0A2M8PWX8_9CHLR</name>
<evidence type="ECO:0000256" key="1">
    <source>
        <dbReference type="ARBA" id="ARBA00023015"/>
    </source>
</evidence>
<dbReference type="CDD" id="cd06267">
    <property type="entry name" value="PBP1_LacI_sugar_binding-like"/>
    <property type="match status" value="1"/>
</dbReference>
<sequence>MATIKDIAQLAGVSLATVSRVLNNTGKVSPALRAQVLAAVETLNYQPNAPARSLRRRETRLIGVLIPQLNHPFFGTLAYSIERFLFAEGFRILVCSAEEDAEREAEYTQLLVRQRVDGAIVAPTGLDLKWSAHFAHANIPIVLIDRNLPEVVASRVMVDNWQGGYQGALHLIELGHRHIGIISASRHSQAMQDRLQGALQALHDHHVAYEVYQPSAETLQQYDLGFHAALSLLAHQPTLSALFALTDVTAIGAMHAAVSQGLSIPEQLSILGFDGIELGAYLIPALTTIAQPIEQLGCKAAEILLKSIGRTQTTQEHLILPTQLLKRASTSAPMRKE</sequence>
<dbReference type="InterPro" id="IPR001761">
    <property type="entry name" value="Peripla_BP/Lac1_sug-bd_dom"/>
</dbReference>
<dbReference type="InterPro" id="IPR028082">
    <property type="entry name" value="Peripla_BP_I"/>
</dbReference>
<comment type="caution">
    <text evidence="5">The sequence shown here is derived from an EMBL/GenBank/DDBJ whole genome shotgun (WGS) entry which is preliminary data.</text>
</comment>
<keyword evidence="1" id="KW-0805">Transcription regulation</keyword>
<dbReference type="PROSITE" id="PS50932">
    <property type="entry name" value="HTH_LACI_2"/>
    <property type="match status" value="1"/>
</dbReference>
<dbReference type="EMBL" id="PGTL01000036">
    <property type="protein sequence ID" value="PJF42061.1"/>
    <property type="molecule type" value="Genomic_DNA"/>
</dbReference>
<organism evidence="5 6">
    <name type="scientific">Candidatus Thermofonsia Clade 1 bacterium</name>
    <dbReference type="NCBI Taxonomy" id="2364210"/>
    <lineage>
        <taxon>Bacteria</taxon>
        <taxon>Bacillati</taxon>
        <taxon>Chloroflexota</taxon>
        <taxon>Candidatus Thermofontia</taxon>
        <taxon>Candidatus Thermofonsia Clade 1</taxon>
    </lineage>
</organism>
<dbReference type="GO" id="GO:0003700">
    <property type="term" value="F:DNA-binding transcription factor activity"/>
    <property type="evidence" value="ECO:0007669"/>
    <property type="project" value="TreeGrafter"/>
</dbReference>
<keyword evidence="2" id="KW-0238">DNA-binding</keyword>
<dbReference type="Gene3D" id="1.10.260.40">
    <property type="entry name" value="lambda repressor-like DNA-binding domains"/>
    <property type="match status" value="1"/>
</dbReference>
<dbReference type="PANTHER" id="PTHR30146">
    <property type="entry name" value="LACI-RELATED TRANSCRIPTIONAL REPRESSOR"/>
    <property type="match status" value="1"/>
</dbReference>
<dbReference type="SUPFAM" id="SSF47413">
    <property type="entry name" value="lambda repressor-like DNA-binding domains"/>
    <property type="match status" value="1"/>
</dbReference>
<evidence type="ECO:0000256" key="3">
    <source>
        <dbReference type="ARBA" id="ARBA00023163"/>
    </source>
</evidence>
<dbReference type="CDD" id="cd01392">
    <property type="entry name" value="HTH_LacI"/>
    <property type="match status" value="1"/>
</dbReference>
<dbReference type="Pfam" id="PF00356">
    <property type="entry name" value="LacI"/>
    <property type="match status" value="1"/>
</dbReference>
<evidence type="ECO:0000259" key="4">
    <source>
        <dbReference type="PROSITE" id="PS50932"/>
    </source>
</evidence>
<dbReference type="AlphaFoldDB" id="A0A2M8PWX8"/>
<dbReference type="PANTHER" id="PTHR30146:SF109">
    <property type="entry name" value="HTH-TYPE TRANSCRIPTIONAL REGULATOR GALS"/>
    <property type="match status" value="1"/>
</dbReference>
<keyword evidence="3" id="KW-0804">Transcription</keyword>
<dbReference type="PROSITE" id="PS00356">
    <property type="entry name" value="HTH_LACI_1"/>
    <property type="match status" value="1"/>
</dbReference>
<evidence type="ECO:0000313" key="5">
    <source>
        <dbReference type="EMBL" id="PJF42061.1"/>
    </source>
</evidence>
<dbReference type="GO" id="GO:0000976">
    <property type="term" value="F:transcription cis-regulatory region binding"/>
    <property type="evidence" value="ECO:0007669"/>
    <property type="project" value="TreeGrafter"/>
</dbReference>
<accession>A0A2M8PWX8</accession>